<reference evidence="1 2" key="1">
    <citation type="submission" date="2019-02" db="EMBL/GenBank/DDBJ databases">
        <title>Kribbella capetownensis sp. nov. and Kribbella speibonae sp. nov., isolated from soil.</title>
        <authorList>
            <person name="Curtis S.M."/>
            <person name="Norton I."/>
            <person name="Everest G.J."/>
            <person name="Meyers P.R."/>
        </authorList>
    </citation>
    <scope>NUCLEOTIDE SEQUENCE [LARGE SCALE GENOMIC DNA]</scope>
    <source>
        <strain evidence="1 2">KCTC 29219</strain>
    </source>
</reference>
<dbReference type="EMBL" id="SJJZ01000002">
    <property type="protein sequence ID" value="TCC07972.1"/>
    <property type="molecule type" value="Genomic_DNA"/>
</dbReference>
<organism evidence="1 2">
    <name type="scientific">Kribbella soli</name>
    <dbReference type="NCBI Taxonomy" id="1124743"/>
    <lineage>
        <taxon>Bacteria</taxon>
        <taxon>Bacillati</taxon>
        <taxon>Actinomycetota</taxon>
        <taxon>Actinomycetes</taxon>
        <taxon>Propionibacteriales</taxon>
        <taxon>Kribbellaceae</taxon>
        <taxon>Kribbella</taxon>
    </lineage>
</organism>
<comment type="caution">
    <text evidence="1">The sequence shown here is derived from an EMBL/GenBank/DDBJ whole genome shotgun (WGS) entry which is preliminary data.</text>
</comment>
<name>A0A4R0HGG3_9ACTN</name>
<evidence type="ECO:0000313" key="2">
    <source>
        <dbReference type="Proteomes" id="UP000292346"/>
    </source>
</evidence>
<evidence type="ECO:0008006" key="3">
    <source>
        <dbReference type="Google" id="ProtNLM"/>
    </source>
</evidence>
<gene>
    <name evidence="1" type="ORF">E0H45_18755</name>
</gene>
<dbReference type="RefSeq" id="WP_131338954.1">
    <property type="nucleotide sequence ID" value="NZ_SJJZ01000002.1"/>
</dbReference>
<dbReference type="AlphaFoldDB" id="A0A4R0HGG3"/>
<dbReference type="Proteomes" id="UP000292346">
    <property type="component" value="Unassembled WGS sequence"/>
</dbReference>
<accession>A0A4R0HGG3</accession>
<proteinExistence type="predicted"/>
<keyword evidence="2" id="KW-1185">Reference proteome</keyword>
<evidence type="ECO:0000313" key="1">
    <source>
        <dbReference type="EMBL" id="TCC07972.1"/>
    </source>
</evidence>
<protein>
    <recommendedName>
        <fullName evidence="3">Cupin domain-containing protein</fullName>
    </recommendedName>
</protein>
<sequence length="135" mass="14468">MRFVIRDGYARYQGPVAGGTRHRHAAFQLAIGPEVAMVDDAGVCHRGPALVVPPMTWHRLLAADELLTYFIEPQCAFADRLREYDGIAVVKAVDGLQDLDAAAARASAGFDPRLVEAMGLTPTEVLPALRAGGTP</sequence>
<dbReference type="OrthoDB" id="4549023at2"/>